<keyword evidence="3" id="KW-0158">Chromosome</keyword>
<keyword evidence="14" id="KW-1185">Reference proteome</keyword>
<dbReference type="AlphaFoldDB" id="A0A167Z9L5"/>
<dbReference type="GO" id="GO:0051301">
    <property type="term" value="P:cell division"/>
    <property type="evidence" value="ECO:0007669"/>
    <property type="project" value="UniProtKB-KW"/>
</dbReference>
<feature type="domain" description="Shugoshin C-terminal" evidence="11">
    <location>
        <begin position="535"/>
        <end position="557"/>
    </location>
</feature>
<dbReference type="Pfam" id="PF07557">
    <property type="entry name" value="Shugoshin_C"/>
    <property type="match status" value="1"/>
</dbReference>
<feature type="compositionally biased region" description="Polar residues" evidence="10">
    <location>
        <begin position="612"/>
        <end position="623"/>
    </location>
</feature>
<feature type="compositionally biased region" description="Polar residues" evidence="10">
    <location>
        <begin position="245"/>
        <end position="254"/>
    </location>
</feature>
<name>A0A167Z9L5_9HYPO</name>
<evidence type="ECO:0000256" key="9">
    <source>
        <dbReference type="SAM" id="Coils"/>
    </source>
</evidence>
<feature type="compositionally biased region" description="Basic and acidic residues" evidence="10">
    <location>
        <begin position="417"/>
        <end position="427"/>
    </location>
</feature>
<dbReference type="InterPro" id="IPR011515">
    <property type="entry name" value="Shugoshin_C"/>
</dbReference>
<dbReference type="GO" id="GO:0005634">
    <property type="term" value="C:nucleus"/>
    <property type="evidence" value="ECO:0007669"/>
    <property type="project" value="InterPro"/>
</dbReference>
<proteinExistence type="inferred from homology"/>
<feature type="region of interest" description="Disordered" evidence="10">
    <location>
        <begin position="176"/>
        <end position="312"/>
    </location>
</feature>
<dbReference type="OrthoDB" id="5394106at2759"/>
<feature type="domain" description="Shugoshin N-terminal coiled-coil" evidence="12">
    <location>
        <begin position="18"/>
        <end position="61"/>
    </location>
</feature>
<feature type="coiled-coil region" evidence="9">
    <location>
        <begin position="39"/>
        <end position="66"/>
    </location>
</feature>
<gene>
    <name evidence="13" type="ORF">SPI_01824</name>
</gene>
<feature type="compositionally biased region" description="Low complexity" evidence="10">
    <location>
        <begin position="682"/>
        <end position="695"/>
    </location>
</feature>
<dbReference type="GO" id="GO:0045132">
    <property type="term" value="P:meiotic chromosome segregation"/>
    <property type="evidence" value="ECO:0007669"/>
    <property type="project" value="InterPro"/>
</dbReference>
<evidence type="ECO:0000256" key="4">
    <source>
        <dbReference type="ARBA" id="ARBA00022618"/>
    </source>
</evidence>
<comment type="caution">
    <text evidence="13">The sequence shown here is derived from an EMBL/GenBank/DDBJ whole genome shotgun (WGS) entry which is preliminary data.</text>
</comment>
<feature type="compositionally biased region" description="Basic and acidic residues" evidence="10">
    <location>
        <begin position="344"/>
        <end position="367"/>
    </location>
</feature>
<evidence type="ECO:0000256" key="7">
    <source>
        <dbReference type="ARBA" id="ARBA00023306"/>
    </source>
</evidence>
<keyword evidence="5" id="KW-0159">Chromosome partition</keyword>
<evidence type="ECO:0000259" key="11">
    <source>
        <dbReference type="Pfam" id="PF07557"/>
    </source>
</evidence>
<evidence type="ECO:0000256" key="1">
    <source>
        <dbReference type="ARBA" id="ARBA00004584"/>
    </source>
</evidence>
<keyword evidence="4" id="KW-0132">Cell division</keyword>
<sequence>MARLNELPAVPDSFDTFRRRLLRQNRDIARDNSIKSFRIRGLENECARLLSENLELRGQILRLEEEVEGNASRRIAEHALQVKQKMEAQLVELGSLLAGFGLEPPTKRQTSPRRKPARLSLGGLSPSRKTSAPHSSRKAEFLAAEKSRLPPISEKEPCQRQTLDRDEILALCSDDAETADSPELGPPPISRLFPEDARKSIGSPSKLTRNDVKEAAGTLKTKVTTTTGSSPSEPAAAAAIGATIVNTEQPQNAEGNAKQKAVTERRPTLDSSSMDARSTGPSAADEASEPTPLVASGPMPTAQASKAGAKRKFAVKDDNAAICGLNAADNGNGSKKVVPATTAKDQKENTLPIREVKNPRSIRDLAGSRKNTKGSSVASKGASGGRKPLAVKSTNEDVSSPRKSTQDGKKGPAKTNENLHTRKDEANAGRIKSRPHICATLDTVNLPPAPAVDVVIDETPDKNTTPPALRESQATNLNPEGTLSMESEPHVSSCPSTPPPQTVPAMVSQRLVAAHSEGRDTPPPADISSQGELLRPSRRARASVSYAEPNLRDKMRRPTKELFDAVAGEGKYVQRQQPHAHTHANAPHQDQEQGDNDAEKQPRPSEMHAAGVSQNEKGATSLATDLHPPRQEQKAASHSGAADGRKPRGSAAGVRETDNKAAAVGNTGSKPKVADPYEFTMSSSPRSRSNDASAPAEEDDDAADQADRDRGESASNRRPTSSGTTNARSRSARQSAGTASREGAASAPDRQTTTKSSAARKRASMVALKRGSLLDDDDEDDPADSSYEPPTVESEAPTSDGRPMSTRDRISRRRSMML</sequence>
<feature type="compositionally biased region" description="Basic and acidic residues" evidence="10">
    <location>
        <begin position="597"/>
        <end position="606"/>
    </location>
</feature>
<feature type="compositionally biased region" description="Basic and acidic residues" evidence="10">
    <location>
        <begin position="550"/>
        <end position="563"/>
    </location>
</feature>
<reference evidence="13 14" key="1">
    <citation type="journal article" date="2016" name="Genome Biol. Evol.">
        <title>Divergent and convergent evolution of fungal pathogenicity.</title>
        <authorList>
            <person name="Shang Y."/>
            <person name="Xiao G."/>
            <person name="Zheng P."/>
            <person name="Cen K."/>
            <person name="Zhan S."/>
            <person name="Wang C."/>
        </authorList>
    </citation>
    <scope>NUCLEOTIDE SEQUENCE [LARGE SCALE GENOMIC DNA]</scope>
    <source>
        <strain evidence="13 14">RCEF 264</strain>
    </source>
</reference>
<feature type="compositionally biased region" description="Polar residues" evidence="10">
    <location>
        <begin position="269"/>
        <end position="281"/>
    </location>
</feature>
<accession>A0A167Z9L5</accession>
<dbReference type="EMBL" id="AZHD01000002">
    <property type="protein sequence ID" value="OAA67248.1"/>
    <property type="molecule type" value="Genomic_DNA"/>
</dbReference>
<keyword evidence="6 9" id="KW-0175">Coiled coil</keyword>
<feature type="region of interest" description="Disordered" evidence="10">
    <location>
        <begin position="457"/>
        <end position="818"/>
    </location>
</feature>
<protein>
    <submittedName>
        <fullName evidence="13">Shugoshin family protein</fullName>
    </submittedName>
</protein>
<feature type="compositionally biased region" description="Acidic residues" evidence="10">
    <location>
        <begin position="774"/>
        <end position="783"/>
    </location>
</feature>
<evidence type="ECO:0000259" key="12">
    <source>
        <dbReference type="Pfam" id="PF07558"/>
    </source>
</evidence>
<evidence type="ECO:0000256" key="10">
    <source>
        <dbReference type="SAM" id="MobiDB-lite"/>
    </source>
</evidence>
<dbReference type="Pfam" id="PF07558">
    <property type="entry name" value="Shugoshin_N"/>
    <property type="match status" value="1"/>
</dbReference>
<dbReference type="InterPro" id="IPR011516">
    <property type="entry name" value="Shugoshin_N"/>
</dbReference>
<keyword evidence="7" id="KW-0131">Cell cycle</keyword>
<evidence type="ECO:0000256" key="3">
    <source>
        <dbReference type="ARBA" id="ARBA00022454"/>
    </source>
</evidence>
<evidence type="ECO:0000256" key="8">
    <source>
        <dbReference type="ARBA" id="ARBA00023328"/>
    </source>
</evidence>
<feature type="compositionally biased region" description="Polar residues" evidence="10">
    <location>
        <begin position="713"/>
        <end position="738"/>
    </location>
</feature>
<comment type="subcellular location">
    <subcellularLocation>
        <location evidence="1">Chromosome</location>
        <location evidence="1">Centromere</location>
    </subcellularLocation>
</comment>
<evidence type="ECO:0000313" key="14">
    <source>
        <dbReference type="Proteomes" id="UP000076874"/>
    </source>
</evidence>
<feature type="compositionally biased region" description="Polar residues" evidence="10">
    <location>
        <begin position="392"/>
        <end position="403"/>
    </location>
</feature>
<evidence type="ECO:0000256" key="2">
    <source>
        <dbReference type="ARBA" id="ARBA00010845"/>
    </source>
</evidence>
<evidence type="ECO:0000313" key="13">
    <source>
        <dbReference type="EMBL" id="OAA67248.1"/>
    </source>
</evidence>
<dbReference type="STRING" id="1081102.A0A167Z9L5"/>
<dbReference type="GO" id="GO:0000779">
    <property type="term" value="C:condensed chromosome, centromeric region"/>
    <property type="evidence" value="ECO:0007669"/>
    <property type="project" value="UniProtKB-ARBA"/>
</dbReference>
<feature type="compositionally biased region" description="Low complexity" evidence="10">
    <location>
        <begin position="218"/>
        <end position="244"/>
    </location>
</feature>
<evidence type="ECO:0000256" key="6">
    <source>
        <dbReference type="ARBA" id="ARBA00023054"/>
    </source>
</evidence>
<evidence type="ECO:0000256" key="5">
    <source>
        <dbReference type="ARBA" id="ARBA00022829"/>
    </source>
</evidence>
<dbReference type="Proteomes" id="UP000076874">
    <property type="component" value="Unassembled WGS sequence"/>
</dbReference>
<comment type="similarity">
    <text evidence="2">Belongs to the shugoshin family.</text>
</comment>
<feature type="region of interest" description="Disordered" evidence="10">
    <location>
        <begin position="101"/>
        <end position="162"/>
    </location>
</feature>
<keyword evidence="8" id="KW-0137">Centromere</keyword>
<feature type="compositionally biased region" description="Polar residues" evidence="10">
    <location>
        <begin position="462"/>
        <end position="485"/>
    </location>
</feature>
<feature type="compositionally biased region" description="Basic and acidic residues" evidence="10">
    <location>
        <begin position="137"/>
        <end position="162"/>
    </location>
</feature>
<feature type="region of interest" description="Disordered" evidence="10">
    <location>
        <begin position="325"/>
        <end position="433"/>
    </location>
</feature>
<organism evidence="13 14">
    <name type="scientific">Niveomyces insectorum RCEF 264</name>
    <dbReference type="NCBI Taxonomy" id="1081102"/>
    <lineage>
        <taxon>Eukaryota</taxon>
        <taxon>Fungi</taxon>
        <taxon>Dikarya</taxon>
        <taxon>Ascomycota</taxon>
        <taxon>Pezizomycotina</taxon>
        <taxon>Sordariomycetes</taxon>
        <taxon>Hypocreomycetidae</taxon>
        <taxon>Hypocreales</taxon>
        <taxon>Cordycipitaceae</taxon>
        <taxon>Niveomyces</taxon>
    </lineage>
</organism>